<dbReference type="EMBL" id="LR593886">
    <property type="protein sequence ID" value="VTR95318.1"/>
    <property type="molecule type" value="Genomic_DNA"/>
</dbReference>
<evidence type="ECO:0000256" key="1">
    <source>
        <dbReference type="ARBA" id="ARBA00022723"/>
    </source>
</evidence>
<dbReference type="InterPro" id="IPR029052">
    <property type="entry name" value="Metallo-depent_PP-like"/>
</dbReference>
<evidence type="ECO:0000259" key="3">
    <source>
        <dbReference type="Pfam" id="PF00149"/>
    </source>
</evidence>
<dbReference type="RefSeq" id="WP_162669750.1">
    <property type="nucleotide sequence ID" value="NZ_LR593886.1"/>
</dbReference>
<keyword evidence="5" id="KW-1185">Reference proteome</keyword>
<evidence type="ECO:0000313" key="5">
    <source>
        <dbReference type="Proteomes" id="UP000464178"/>
    </source>
</evidence>
<feature type="domain" description="Calcineurin-like phosphoesterase" evidence="3">
    <location>
        <begin position="54"/>
        <end position="219"/>
    </location>
</feature>
<name>A0A6P2D1W5_9BACT</name>
<dbReference type="GO" id="GO:0009245">
    <property type="term" value="P:lipid A biosynthetic process"/>
    <property type="evidence" value="ECO:0007669"/>
    <property type="project" value="TreeGrafter"/>
</dbReference>
<dbReference type="InterPro" id="IPR051158">
    <property type="entry name" value="Metallophosphoesterase_sf"/>
</dbReference>
<dbReference type="Gene3D" id="3.60.21.10">
    <property type="match status" value="1"/>
</dbReference>
<dbReference type="Proteomes" id="UP000464178">
    <property type="component" value="Chromosome"/>
</dbReference>
<dbReference type="KEGG" id="gms:SOIL9_23960"/>
<gene>
    <name evidence="4" type="ORF">SOIL9_23960</name>
</gene>
<sequence length="281" mass="30934">MKIRLTRRRFVLGLGAAALGVGVWTWRIEPHLVTVVQREMPVHNLPPELDGKTLAQVSDLHVCPRVDSDYLSACLRELSALQPDLVAVTGDFMSQASSERIEEVARVFESLAAPPLGTFAVLGNHDYGERWSDSRIADRLVRRLTDAGVTVLRNTSQVVAGLRLVGVDDKWGPNFRPAAVLPTLTADEPAVVLCHNPDAVDSPVDWGRYQGWILSGHTHGGQCKPPFLAPPLLPVSNQRYTSGAFDLGDGRSLYINRGLGHLLRVRFNVRPEITVFRLVKA</sequence>
<reference evidence="4 5" key="1">
    <citation type="submission" date="2019-05" db="EMBL/GenBank/DDBJ databases">
        <authorList>
            <consortium name="Science for Life Laboratories"/>
        </authorList>
    </citation>
    <scope>NUCLEOTIDE SEQUENCE [LARGE SCALE GENOMIC DNA]</scope>
    <source>
        <strain evidence="4">Soil9</strain>
    </source>
</reference>
<dbReference type="PANTHER" id="PTHR31302">
    <property type="entry name" value="TRANSMEMBRANE PROTEIN WITH METALLOPHOSPHOESTERASE DOMAIN-RELATED"/>
    <property type="match status" value="1"/>
</dbReference>
<dbReference type="SUPFAM" id="SSF56300">
    <property type="entry name" value="Metallo-dependent phosphatases"/>
    <property type="match status" value="1"/>
</dbReference>
<evidence type="ECO:0000313" key="4">
    <source>
        <dbReference type="EMBL" id="VTR95318.1"/>
    </source>
</evidence>
<dbReference type="GO" id="GO:0046872">
    <property type="term" value="F:metal ion binding"/>
    <property type="evidence" value="ECO:0007669"/>
    <property type="project" value="UniProtKB-KW"/>
</dbReference>
<protein>
    <recommendedName>
        <fullName evidence="3">Calcineurin-like phosphoesterase domain-containing protein</fullName>
    </recommendedName>
</protein>
<dbReference type="PANTHER" id="PTHR31302:SF31">
    <property type="entry name" value="PHOSPHODIESTERASE YAEI"/>
    <property type="match status" value="1"/>
</dbReference>
<organism evidence="4 5">
    <name type="scientific">Gemmata massiliana</name>
    <dbReference type="NCBI Taxonomy" id="1210884"/>
    <lineage>
        <taxon>Bacteria</taxon>
        <taxon>Pseudomonadati</taxon>
        <taxon>Planctomycetota</taxon>
        <taxon>Planctomycetia</taxon>
        <taxon>Gemmatales</taxon>
        <taxon>Gemmataceae</taxon>
        <taxon>Gemmata</taxon>
    </lineage>
</organism>
<dbReference type="GO" id="GO:0008758">
    <property type="term" value="F:UDP-2,3-diacylglucosamine hydrolase activity"/>
    <property type="evidence" value="ECO:0007669"/>
    <property type="project" value="TreeGrafter"/>
</dbReference>
<keyword evidence="2" id="KW-0378">Hydrolase</keyword>
<dbReference type="InterPro" id="IPR004843">
    <property type="entry name" value="Calcineurin-like_PHP"/>
</dbReference>
<dbReference type="AlphaFoldDB" id="A0A6P2D1W5"/>
<keyword evidence="1" id="KW-0479">Metal-binding</keyword>
<evidence type="ECO:0000256" key="2">
    <source>
        <dbReference type="ARBA" id="ARBA00022801"/>
    </source>
</evidence>
<proteinExistence type="predicted"/>
<dbReference type="Pfam" id="PF00149">
    <property type="entry name" value="Metallophos"/>
    <property type="match status" value="1"/>
</dbReference>
<accession>A0A6P2D1W5</accession>
<dbReference type="GO" id="GO:0016020">
    <property type="term" value="C:membrane"/>
    <property type="evidence" value="ECO:0007669"/>
    <property type="project" value="GOC"/>
</dbReference>